<feature type="disulfide bond" evidence="12">
    <location>
        <begin position="1020"/>
        <end position="1037"/>
    </location>
</feature>
<dbReference type="SUPFAM" id="SSF49899">
    <property type="entry name" value="Concanavalin A-like lectins/glucanases"/>
    <property type="match status" value="1"/>
</dbReference>
<feature type="disulfide bond" evidence="12">
    <location>
        <begin position="1550"/>
        <end position="1559"/>
    </location>
</feature>
<feature type="disulfide bond" evidence="12">
    <location>
        <begin position="505"/>
        <end position="514"/>
    </location>
</feature>
<feature type="domain" description="Laminin IV type A" evidence="16">
    <location>
        <begin position="1227"/>
        <end position="1399"/>
    </location>
</feature>
<dbReference type="GO" id="GO:0016477">
    <property type="term" value="P:cell migration"/>
    <property type="evidence" value="ECO:0007669"/>
    <property type="project" value="UniProtKB-ARBA"/>
</dbReference>
<keyword evidence="4" id="KW-0732">Signal</keyword>
<feature type="coiled-coil region" evidence="13">
    <location>
        <begin position="1675"/>
        <end position="1756"/>
    </location>
</feature>
<feature type="domain" description="Laminin G" evidence="14">
    <location>
        <begin position="2135"/>
        <end position="2364"/>
    </location>
</feature>
<dbReference type="InterPro" id="IPR000034">
    <property type="entry name" value="Laminin_IV"/>
</dbReference>
<gene>
    <name evidence="18" type="primary">LOC107681381</name>
</gene>
<evidence type="ECO:0000256" key="4">
    <source>
        <dbReference type="ARBA" id="ARBA00022729"/>
    </source>
</evidence>
<feature type="disulfide bond" evidence="12">
    <location>
        <begin position="1158"/>
        <end position="1175"/>
    </location>
</feature>
<dbReference type="GO" id="GO:0007411">
    <property type="term" value="P:axon guidance"/>
    <property type="evidence" value="ECO:0007669"/>
    <property type="project" value="TreeGrafter"/>
</dbReference>
<dbReference type="FunFam" id="2.10.25.10:FF:000209">
    <property type="entry name" value="Laminin subunit alpha 5"/>
    <property type="match status" value="1"/>
</dbReference>
<feature type="domain" description="Laminin EGF-like" evidence="15">
    <location>
        <begin position="1108"/>
        <end position="1155"/>
    </location>
</feature>
<feature type="disulfide bond" evidence="12">
    <location>
        <begin position="1562"/>
        <end position="1576"/>
    </location>
</feature>
<dbReference type="Ensembl" id="ENSSANT00000009480.1">
    <property type="protein sequence ID" value="ENSSANP00000008849.1"/>
    <property type="gene ID" value="ENSSANG00000004845.1"/>
</dbReference>
<dbReference type="InterPro" id="IPR010307">
    <property type="entry name" value="Laminin_dom_II"/>
</dbReference>
<dbReference type="InterPro" id="IPR008211">
    <property type="entry name" value="Laminin_N"/>
</dbReference>
<dbReference type="Pfam" id="PF06009">
    <property type="entry name" value="Laminin_II"/>
    <property type="match status" value="1"/>
</dbReference>
<evidence type="ECO:0000313" key="19">
    <source>
        <dbReference type="Proteomes" id="UP000472260"/>
    </source>
</evidence>
<dbReference type="PROSITE" id="PS51115">
    <property type="entry name" value="LAMININ_IVA"/>
    <property type="match status" value="1"/>
</dbReference>
<keyword evidence="10" id="KW-0325">Glycoprotein</keyword>
<dbReference type="FunFam" id="2.60.120.260:FF:000022">
    <property type="entry name" value="Laminin subunit alpha 5"/>
    <property type="match status" value="1"/>
</dbReference>
<accession>A0A671KLV7</accession>
<evidence type="ECO:0000259" key="17">
    <source>
        <dbReference type="PROSITE" id="PS51117"/>
    </source>
</evidence>
<dbReference type="Pfam" id="PF00055">
    <property type="entry name" value="Laminin_N"/>
    <property type="match status" value="1"/>
</dbReference>
<evidence type="ECO:0000256" key="5">
    <source>
        <dbReference type="ARBA" id="ARBA00022737"/>
    </source>
</evidence>
<reference evidence="18" key="1">
    <citation type="submission" date="2025-08" db="UniProtKB">
        <authorList>
            <consortium name="Ensembl"/>
        </authorList>
    </citation>
    <scope>IDENTIFICATION</scope>
</reference>
<dbReference type="SUPFAM" id="SSF57196">
    <property type="entry name" value="EGF/Laminin"/>
    <property type="match status" value="12"/>
</dbReference>
<feature type="domain" description="Laminin EGF-like" evidence="15">
    <location>
        <begin position="1525"/>
        <end position="1578"/>
    </location>
</feature>
<feature type="disulfide bond" evidence="12">
    <location>
        <begin position="351"/>
        <end position="360"/>
    </location>
</feature>
<name>A0A671KLV7_9TELE</name>
<feature type="disulfide bond" evidence="12">
    <location>
        <begin position="1039"/>
        <end position="1048"/>
    </location>
</feature>
<evidence type="ECO:0000256" key="1">
    <source>
        <dbReference type="ARBA" id="ARBA00004302"/>
    </source>
</evidence>
<feature type="domain" description="Laminin EGF-like" evidence="15">
    <location>
        <begin position="1433"/>
        <end position="1524"/>
    </location>
</feature>
<dbReference type="FunFam" id="2.10.25.10:FF:000011">
    <property type="entry name" value="Cadherin EGF LAG seven-pass G-type receptor"/>
    <property type="match status" value="1"/>
</dbReference>
<evidence type="ECO:0000256" key="10">
    <source>
        <dbReference type="ARBA" id="ARBA00023180"/>
    </source>
</evidence>
<feature type="domain" description="Laminin EGF-like" evidence="15">
    <location>
        <begin position="1156"/>
        <end position="1206"/>
    </location>
</feature>
<evidence type="ECO:0000259" key="14">
    <source>
        <dbReference type="PROSITE" id="PS50025"/>
    </source>
</evidence>
<dbReference type="Gene3D" id="2.60.120.200">
    <property type="match status" value="2"/>
</dbReference>
<evidence type="ECO:0000256" key="6">
    <source>
        <dbReference type="ARBA" id="ARBA00022869"/>
    </source>
</evidence>
<dbReference type="FunFam" id="2.10.25.10:FF:000084">
    <property type="entry name" value="Laminin subunit alpha 3"/>
    <property type="match status" value="1"/>
</dbReference>
<keyword evidence="11 12" id="KW-0424">Laminin EGF-like domain</keyword>
<feature type="domain" description="Laminin N-terminal" evidence="17">
    <location>
        <begin position="1"/>
        <end position="201"/>
    </location>
</feature>
<evidence type="ECO:0000313" key="18">
    <source>
        <dbReference type="Ensembl" id="ENSSANP00000008849.1"/>
    </source>
</evidence>
<feature type="disulfide bond" evidence="12">
    <location>
        <begin position="394"/>
        <end position="411"/>
    </location>
</feature>
<dbReference type="SMART" id="SM00136">
    <property type="entry name" value="LamNT"/>
    <property type="match status" value="1"/>
</dbReference>
<feature type="disulfide bond" evidence="12">
    <location>
        <begin position="1018"/>
        <end position="1030"/>
    </location>
</feature>
<proteinExistence type="predicted"/>
<reference evidence="18" key="2">
    <citation type="submission" date="2025-09" db="UniProtKB">
        <authorList>
            <consortium name="Ensembl"/>
        </authorList>
    </citation>
    <scope>IDENTIFICATION</scope>
</reference>
<dbReference type="GO" id="GO:0007155">
    <property type="term" value="P:cell adhesion"/>
    <property type="evidence" value="ECO:0007669"/>
    <property type="project" value="UniProtKB-KW"/>
</dbReference>
<feature type="coiled-coil region" evidence="13">
    <location>
        <begin position="1917"/>
        <end position="1964"/>
    </location>
</feature>
<dbReference type="PANTHER" id="PTHR10574">
    <property type="entry name" value="NETRIN/LAMININ-RELATED"/>
    <property type="match status" value="1"/>
</dbReference>
<keyword evidence="7" id="KW-0130">Cell adhesion</keyword>
<evidence type="ECO:0000256" key="3">
    <source>
        <dbReference type="ARBA" id="ARBA00022530"/>
    </source>
</evidence>
<evidence type="ECO:0000256" key="11">
    <source>
        <dbReference type="ARBA" id="ARBA00023292"/>
    </source>
</evidence>
<keyword evidence="6" id="KW-0084">Basement membrane</keyword>
<dbReference type="Pfam" id="PF00052">
    <property type="entry name" value="Laminin_B"/>
    <property type="match status" value="1"/>
</dbReference>
<dbReference type="PANTHER" id="PTHR10574:SF406">
    <property type="entry name" value="LAMININ SUBUNIT ALPHA 5"/>
    <property type="match status" value="1"/>
</dbReference>
<feature type="domain" description="Laminin EGF-like" evidence="15">
    <location>
        <begin position="1018"/>
        <end position="1063"/>
    </location>
</feature>
<dbReference type="PROSITE" id="PS50025">
    <property type="entry name" value="LAM_G_DOMAIN"/>
    <property type="match status" value="1"/>
</dbReference>
<dbReference type="InterPro" id="IPR000742">
    <property type="entry name" value="EGF"/>
</dbReference>
<feature type="disulfide bond" evidence="12">
    <location>
        <begin position="413"/>
        <end position="422"/>
    </location>
</feature>
<dbReference type="SMART" id="SM00281">
    <property type="entry name" value="LamB"/>
    <property type="match status" value="1"/>
</dbReference>
<keyword evidence="3" id="KW-0272">Extracellular matrix</keyword>
<dbReference type="GO" id="GO:0009887">
    <property type="term" value="P:animal organ morphogenesis"/>
    <property type="evidence" value="ECO:0007669"/>
    <property type="project" value="TreeGrafter"/>
</dbReference>
<dbReference type="SMART" id="SM00282">
    <property type="entry name" value="LamG"/>
    <property type="match status" value="1"/>
</dbReference>
<dbReference type="PROSITE" id="PS01248">
    <property type="entry name" value="EGF_LAM_1"/>
    <property type="match status" value="4"/>
</dbReference>
<keyword evidence="5" id="KW-0677">Repeat</keyword>
<feature type="disulfide bond" evidence="12">
    <location>
        <begin position="1131"/>
        <end position="1140"/>
    </location>
</feature>
<dbReference type="InterPro" id="IPR002049">
    <property type="entry name" value="LE_dom"/>
</dbReference>
<evidence type="ECO:0000256" key="9">
    <source>
        <dbReference type="ARBA" id="ARBA00023157"/>
    </source>
</evidence>
<dbReference type="Pfam" id="PF02210">
    <property type="entry name" value="Laminin_G_2"/>
    <property type="match status" value="1"/>
</dbReference>
<keyword evidence="2" id="KW-0964">Secreted</keyword>
<dbReference type="FunFam" id="2.10.25.10:FF:000034">
    <property type="entry name" value="Laminin subunit alpha 3"/>
    <property type="match status" value="1"/>
</dbReference>
<feature type="domain" description="Laminin EGF-like" evidence="15">
    <location>
        <begin position="331"/>
        <end position="375"/>
    </location>
</feature>
<sequence>QGQYCDICTSEDTNKAHPINNAIDGTERWWQSPPLSRSAKYNEVNVTLDLGQLFHVAYVLIKFANSPRPDLWVLERSIDFGKTYQPWQFFASSKRDCIERFGQRTIERINHDDDIICTTEYSRIVPLENGEIVVSLVNGRPGAMNFSYSPILREFTKATNIRLRFLHTNTLLGHLMGKALRDPTVTRRYYYSIKDVSIGGRCVCNGHAEACNAQDPNDPYKLQCDCRHNTCGPSCDHCCPGFNQFPWKPATTYSANECEPCNCHRHSSECYYDPEIDQRRASLNMQGEYSGGGVCVECQHHTTGINCERCIPGYYRSPDHSLESPFACSVCTCDPRASLDSSCTLSGQCNCRPNYSGPKCDQCAPGYYSYPSCTRKSHDSNHRPTLPVVTACRCSLEGSRFSSCDPVSGQCVCLPNIVGQRCDSCSPGSYGFPLCQDSQCLFFFIPQGSCNCRPHVEGVACDRCKPLYWNLSLHTVYGCSSCDCNTLGTMSEVAECTQSTGQCYCKPNVCSGTCNVCKDGYFSLQKNNYFGCQGCQCDIGGSVGQACNERHGRCRCRPNVEGPKCNQPRPDHYFPDLHHMKSEVEEGTTMDGRPVRFGYNPLEFESFSWRGYAQMSPIQPRVLVEVVVGSPDLFHVVLHYVNRGGMDVRGRVSILLFAGSEQSKQIVFAPTSEPTFVSVPQNSFVEPFVLNPGTWTVIIEAEGILLDYLVLLPSAYYEAPILQLQVTEPCSYSNTQDSSQNCLQYMHLSLDEFPSISSNDANCRSDNHLPRPCHTEKITPRHPSMAICSGNDMNVQLHRRVPVPGEYVLVVEYASEDQFPQTFNVSVNSPGESTHQEQIILLHCKYRCVCVTLQHFPFLLFQNAVMYSTRVHALGRYVFILHYHQPLHPTYNVQVHINGGRIWQGHVNASFCPHGYGCRSVVMSESQIILDVTDYEVILTLRVPDRKTLWLVSDYVLVVPESTYSSSFLSEEPLDKSYDFISNCGQNSFYINPSTASPFCRNSAVSLSAFFNNGAVPCGCHEVGAESDTCDTFGGQCKCRPNVIGRDCSQCATGYYGFPNCRPCNCGTRLCEPVTGECICPPRTLQPDCVTCEPQTFGCHPLVGCEMCNCSRPGVASLEIGCDTHNGQCRCRNNIVGRQCDRCAPGFYGYPNCRPCDCSEAGTEKDVCDSITGRCLCKENVEGSRCDQCKLGTFHLDPTNAKGCTKCFCFGATDRCHSSDKRRSEIMDMAGWVLLRSDRQEVPVSTYLDQDLVEADLSDVPDVSQDLHWHAPRAYLGDKVSSYGGYLRYRLHTQTMRGDAFLIVETTRPDVILKVLEQRVSFSQVYQEGIVHLVEESFRHAQTGNSVSREELMMVLVALESLQIRALHSQSAQSVSLRAAVLEGADNLPSGRHANNVEICLCPGHYLGDSCQKCAPGYYRDTKGLFLGKCVPCNCNGHSDECLHGSGICVVIRADFSAGYPSMPHSQIKGCHLFDLVISFAIRCVEKPNHMQCLCRPGYAGSKCERCAPGYYGNPMVIGSTCQPCNCNGNSDPNMLFSDCHPLTGECQSCMHNSAGPHCEICAPGFYGDAITAKNCTRKSHLYTTGKKFNLSNLDGISCIQRTLSLWIKVSAKCINLNLEKIKSQHFCIAIYKCCMFFFCFKIVDLVLHGCCLSIVVDRVKSEIANRTLNNEAVAENIRNKFNQFNQQLMDLRDAMNEAVKNTANAVEANNINEKRMEELQVENQLQMAEDDVTQVNDLLSMLQDSKEDYERLAAQLDGARQPLAEKVQKYAPSTNKIPLVEAAEKHAEMLDQLANNLSSLISGSNRDGFIQRALNASGAYTDIINSVLEAETAAKKANETATEALEVQSMHAHQYIAKDIAAAKSAVEQANNKVANVSNALAPIQKQLEEWQKQYGDSNATSDDINKALNDANTSVAALSDTLPQLMKKLDRLQNTTFQPSNISDSIQRIRQLIEQARNAANKVSVSMQFNGNSGVQVRTPSNVADLAAYSSLHMYIKLPRATRTLRQTDTTKPQFVLYLGNKDVSQPPQPNSDLYHYMLHVMHYILSCFELRVINYIQYPPVDLNMTSPNFFKGCLELLSLNEELISLYNFGQTFQMNTTTDLPCSRSEGFHLLFIKSYNLMKTIIICPVLTKKKVTNIDQKCQNHTPVLNSICRPHISVGVRVNSSSGLIFHVAGGKGQRTMTLSVFDGHLMLTVNGGKRKNSIRSKNKYSDGLWHTVFVRVEAVRASLTVDGIHTQNKRVTGGGKTVFGAPLYIGGLPSDHSAAMVNTVLYILCSKPVLSQSPSHSVGVTPCYQQPLQPGVYFSSQGGYLTIGLVVLPESQWDGAIHQFEVSVCSVQVTVLVNSGSGEFSVSLTPEESLCDGGWHTIAGESLKTQTITLHLTFVVFIFFIWKPKKDI</sequence>
<dbReference type="InterPro" id="IPR050440">
    <property type="entry name" value="Laminin/Netrin_ECM"/>
</dbReference>
<feature type="domain" description="Laminin EGF-like" evidence="15">
    <location>
        <begin position="392"/>
        <end position="437"/>
    </location>
</feature>
<dbReference type="SMART" id="SM00181">
    <property type="entry name" value="EGF"/>
    <property type="match status" value="7"/>
</dbReference>
<evidence type="ECO:0000256" key="2">
    <source>
        <dbReference type="ARBA" id="ARBA00022525"/>
    </source>
</evidence>
<comment type="caution">
    <text evidence="12">Lacks conserved residue(s) required for the propagation of feature annotation.</text>
</comment>
<keyword evidence="19" id="KW-1185">Reference proteome</keyword>
<feature type="disulfide bond" evidence="12">
    <location>
        <begin position="331"/>
        <end position="343"/>
    </location>
</feature>
<dbReference type="GO" id="GO:0009888">
    <property type="term" value="P:tissue development"/>
    <property type="evidence" value="ECO:0007669"/>
    <property type="project" value="TreeGrafter"/>
</dbReference>
<feature type="disulfide bond" evidence="12">
    <location>
        <begin position="1495"/>
        <end position="1504"/>
    </location>
</feature>
<evidence type="ECO:0000259" key="16">
    <source>
        <dbReference type="PROSITE" id="PS51115"/>
    </source>
</evidence>
<feature type="disulfide bond" evidence="12">
    <location>
        <begin position="1177"/>
        <end position="1186"/>
    </location>
</feature>
<dbReference type="FunFam" id="2.10.25.10:FF:000069">
    <property type="entry name" value="Laminin subunit alpha 1"/>
    <property type="match status" value="1"/>
</dbReference>
<dbReference type="Proteomes" id="UP000472260">
    <property type="component" value="Unassembled WGS sequence"/>
</dbReference>
<dbReference type="InterPro" id="IPR013320">
    <property type="entry name" value="ConA-like_dom_sf"/>
</dbReference>
<dbReference type="Gene3D" id="2.10.25.10">
    <property type="entry name" value="Laminin"/>
    <property type="match status" value="12"/>
</dbReference>
<feature type="disulfide bond" evidence="12">
    <location>
        <begin position="1156"/>
        <end position="1168"/>
    </location>
</feature>
<dbReference type="InterPro" id="IPR001791">
    <property type="entry name" value="Laminin_G"/>
</dbReference>
<dbReference type="FunFam" id="2.10.25.10:FF:000051">
    <property type="entry name" value="Laminin subunit alpha 4"/>
    <property type="match status" value="1"/>
</dbReference>
<dbReference type="GO" id="GO:0005604">
    <property type="term" value="C:basement membrane"/>
    <property type="evidence" value="ECO:0007669"/>
    <property type="project" value="UniProtKB-SubCell"/>
</dbReference>
<dbReference type="CDD" id="cd00110">
    <property type="entry name" value="LamG"/>
    <property type="match status" value="1"/>
</dbReference>
<protein>
    <submittedName>
        <fullName evidence="18">Laminin subunit alpha-5-like</fullName>
    </submittedName>
</protein>
<dbReference type="FunFam" id="2.10.25.10:FF:000083">
    <property type="entry name" value="Laminin subunit alpha"/>
    <property type="match status" value="2"/>
</dbReference>
<dbReference type="PROSITE" id="PS51117">
    <property type="entry name" value="LAMININ_NTER"/>
    <property type="match status" value="1"/>
</dbReference>
<feature type="domain" description="Laminin EGF-like" evidence="15">
    <location>
        <begin position="482"/>
        <end position="534"/>
    </location>
</feature>
<dbReference type="SMART" id="SM00180">
    <property type="entry name" value="EGF_Lam"/>
    <property type="match status" value="13"/>
</dbReference>
<evidence type="ECO:0000256" key="12">
    <source>
        <dbReference type="PROSITE-ProRule" id="PRU00460"/>
    </source>
</evidence>
<comment type="subcellular location">
    <subcellularLocation>
        <location evidence="1">Secreted</location>
        <location evidence="1">Extracellular space</location>
        <location evidence="1">Extracellular matrix</location>
        <location evidence="1">Basement membrane</location>
    </subcellularLocation>
</comment>
<dbReference type="PROSITE" id="PS50027">
    <property type="entry name" value="EGF_LAM_2"/>
    <property type="match status" value="8"/>
</dbReference>
<evidence type="ECO:0000256" key="8">
    <source>
        <dbReference type="ARBA" id="ARBA00023054"/>
    </source>
</evidence>
<dbReference type="Gene3D" id="2.60.120.260">
    <property type="entry name" value="Galactose-binding domain-like"/>
    <property type="match status" value="1"/>
</dbReference>
<dbReference type="FunFam" id="2.10.25.10:FF:000090">
    <property type="entry name" value="laminin subunit alpha"/>
    <property type="match status" value="1"/>
</dbReference>
<keyword evidence="9 12" id="KW-1015">Disulfide bond</keyword>
<dbReference type="PRINTS" id="PR00011">
    <property type="entry name" value="EGFLAMININ"/>
</dbReference>
<dbReference type="GO" id="GO:0005201">
    <property type="term" value="F:extracellular matrix structural constituent"/>
    <property type="evidence" value="ECO:0007669"/>
    <property type="project" value="TreeGrafter"/>
</dbReference>
<evidence type="ECO:0000256" key="13">
    <source>
        <dbReference type="SAM" id="Coils"/>
    </source>
</evidence>
<dbReference type="Pfam" id="PF00053">
    <property type="entry name" value="EGF_laminin"/>
    <property type="match status" value="12"/>
</dbReference>
<dbReference type="GO" id="GO:0005576">
    <property type="term" value="C:extracellular region"/>
    <property type="evidence" value="ECO:0007669"/>
    <property type="project" value="UniProtKB-ARBA"/>
</dbReference>
<evidence type="ECO:0000256" key="7">
    <source>
        <dbReference type="ARBA" id="ARBA00022889"/>
    </source>
</evidence>
<dbReference type="CDD" id="cd00055">
    <property type="entry name" value="EGF_Lam"/>
    <property type="match status" value="11"/>
</dbReference>
<evidence type="ECO:0000259" key="15">
    <source>
        <dbReference type="PROSITE" id="PS50027"/>
    </source>
</evidence>
<organism evidence="18 19">
    <name type="scientific">Sinocyclocheilus anshuiensis</name>
    <dbReference type="NCBI Taxonomy" id="1608454"/>
    <lineage>
        <taxon>Eukaryota</taxon>
        <taxon>Metazoa</taxon>
        <taxon>Chordata</taxon>
        <taxon>Craniata</taxon>
        <taxon>Vertebrata</taxon>
        <taxon>Euteleostomi</taxon>
        <taxon>Actinopterygii</taxon>
        <taxon>Neopterygii</taxon>
        <taxon>Teleostei</taxon>
        <taxon>Ostariophysi</taxon>
        <taxon>Cypriniformes</taxon>
        <taxon>Cyprinidae</taxon>
        <taxon>Cyprininae</taxon>
        <taxon>Sinocyclocheilus</taxon>
    </lineage>
</organism>
<keyword evidence="8 13" id="KW-0175">Coiled coil</keyword>
<feature type="disulfide bond" evidence="12">
    <location>
        <begin position="392"/>
        <end position="404"/>
    </location>
</feature>